<reference evidence="3" key="1">
    <citation type="submission" date="2014-05" db="EMBL/GenBank/DDBJ databases">
        <authorList>
            <person name="Chronopoulou M."/>
        </authorList>
    </citation>
    <scope>NUCLEOTIDE SEQUENCE</scope>
    <source>
        <tissue evidence="3">Whole organism</tissue>
    </source>
</reference>
<evidence type="ECO:0000256" key="2">
    <source>
        <dbReference type="SAM" id="SignalP"/>
    </source>
</evidence>
<proteinExistence type="predicted"/>
<keyword evidence="2" id="KW-0732">Signal</keyword>
<dbReference type="AlphaFoldDB" id="A0A0K2V0K2"/>
<evidence type="ECO:0000256" key="1">
    <source>
        <dbReference type="SAM" id="MobiDB-lite"/>
    </source>
</evidence>
<feature type="chain" id="PRO_5005489125" evidence="2">
    <location>
        <begin position="20"/>
        <end position="186"/>
    </location>
</feature>
<sequence>MFMDTIILLFSFYPLLNHAVDINVTERISTEEEPSILKTPTINYNNSSYDENNQTRNDVPTKESISNVLSTTVNTTSVDGEEDKNVTEAPILSTTKYKSLYDFLTQDEEDKTFLVKNSYGLITSADIANKTEKDPFSFFAESNASPVSFYEPTNGVVVKELKREKNCCRYIFTKNNTFLCIPRKCK</sequence>
<evidence type="ECO:0000313" key="3">
    <source>
        <dbReference type="EMBL" id="CDW44043.1"/>
    </source>
</evidence>
<protein>
    <submittedName>
        <fullName evidence="3">Uncharacterized protein</fullName>
    </submittedName>
</protein>
<feature type="compositionally biased region" description="Polar residues" evidence="1">
    <location>
        <begin position="39"/>
        <end position="58"/>
    </location>
</feature>
<feature type="region of interest" description="Disordered" evidence="1">
    <location>
        <begin position="39"/>
        <end position="62"/>
    </location>
</feature>
<organism evidence="3">
    <name type="scientific">Lepeophtheirus salmonis</name>
    <name type="common">Salmon louse</name>
    <name type="synonym">Caligus salmonis</name>
    <dbReference type="NCBI Taxonomy" id="72036"/>
    <lineage>
        <taxon>Eukaryota</taxon>
        <taxon>Metazoa</taxon>
        <taxon>Ecdysozoa</taxon>
        <taxon>Arthropoda</taxon>
        <taxon>Crustacea</taxon>
        <taxon>Multicrustacea</taxon>
        <taxon>Hexanauplia</taxon>
        <taxon>Copepoda</taxon>
        <taxon>Siphonostomatoida</taxon>
        <taxon>Caligidae</taxon>
        <taxon>Lepeophtheirus</taxon>
    </lineage>
</organism>
<dbReference type="EMBL" id="HACA01026682">
    <property type="protein sequence ID" value="CDW44043.1"/>
    <property type="molecule type" value="Transcribed_RNA"/>
</dbReference>
<feature type="signal peptide" evidence="2">
    <location>
        <begin position="1"/>
        <end position="19"/>
    </location>
</feature>
<name>A0A0K2V0K2_LEPSM</name>
<accession>A0A0K2V0K2</accession>